<dbReference type="AlphaFoldDB" id="A0A396RUG7"/>
<name>A0A396RUG7_9PSED</name>
<evidence type="ECO:0000313" key="1">
    <source>
        <dbReference type="EMBL" id="RHW20188.1"/>
    </source>
</evidence>
<dbReference type="GO" id="GO:0016740">
    <property type="term" value="F:transferase activity"/>
    <property type="evidence" value="ECO:0007669"/>
    <property type="project" value="UniProtKB-KW"/>
</dbReference>
<gene>
    <name evidence="1" type="ORF">C2846_15295</name>
</gene>
<sequence>MQAYDVFNGGADGLCALLQLRLAEPRDAVLVTGVKRDISLLRQLPTYTALDVTALDISLEKNRDAVDALLQAGSRVFYCDHHYPGEQLPEHPGFTALIDTQPTTCTSLLIDQHLAGRFRGWAIAAAFGDNLNAVAEKLAEQSGFDVAQIQALKHLGICINYNGYGASVDDLYFHPAELFRALLPYADPLTLLHSEPDVWRTLSRGYTEDMAQGLEMSPLHQCETALVLALPDEPWARRVSGVLGNELANRFPDQACAVLTEAGAEHYLVSIRAPLNSRCGADELARQFPTGGGRKAAAGINQLPRDQLATFIQAMQRQWSSVAHEDTP</sequence>
<keyword evidence="1" id="KW-0808">Transferase</keyword>
<protein>
    <submittedName>
        <fullName evidence="1">Acetyltransferase</fullName>
    </submittedName>
</protein>
<dbReference type="InterPro" id="IPR038763">
    <property type="entry name" value="DHH_sf"/>
</dbReference>
<dbReference type="EMBL" id="QJSA01000014">
    <property type="protein sequence ID" value="RHW20188.1"/>
    <property type="molecule type" value="Genomic_DNA"/>
</dbReference>
<dbReference type="RefSeq" id="WP_119701863.1">
    <property type="nucleotide sequence ID" value="NZ_QJSA01000014.1"/>
</dbReference>
<evidence type="ECO:0000313" key="2">
    <source>
        <dbReference type="Proteomes" id="UP000265745"/>
    </source>
</evidence>
<dbReference type="Proteomes" id="UP000265745">
    <property type="component" value="Unassembled WGS sequence"/>
</dbReference>
<proteinExistence type="predicted"/>
<keyword evidence="2" id="KW-1185">Reference proteome</keyword>
<comment type="caution">
    <text evidence="1">The sequence shown here is derived from an EMBL/GenBank/DDBJ whole genome shotgun (WGS) entry which is preliminary data.</text>
</comment>
<reference evidence="1 2" key="1">
    <citation type="submission" date="2018-06" db="EMBL/GenBank/DDBJ databases">
        <title>Pseudomonas jilinensis sp. nov., isolated from the production water of Jilin Oilfield in China.</title>
        <authorList>
            <person name="Wang J."/>
        </authorList>
    </citation>
    <scope>NUCLEOTIDE SEQUENCE [LARGE SCALE GENOMIC DNA]</scope>
    <source>
        <strain evidence="1 2">JS15-10A1</strain>
    </source>
</reference>
<dbReference type="OrthoDB" id="5429547at2"/>
<dbReference type="SUPFAM" id="SSF64182">
    <property type="entry name" value="DHH phosphoesterases"/>
    <property type="match status" value="1"/>
</dbReference>
<organism evidence="1 2">
    <name type="scientific">Pseudomonas jilinensis</name>
    <dbReference type="NCBI Taxonomy" id="2078689"/>
    <lineage>
        <taxon>Bacteria</taxon>
        <taxon>Pseudomonadati</taxon>
        <taxon>Pseudomonadota</taxon>
        <taxon>Gammaproteobacteria</taxon>
        <taxon>Pseudomonadales</taxon>
        <taxon>Pseudomonadaceae</taxon>
        <taxon>Pseudomonas</taxon>
    </lineage>
</organism>
<accession>A0A396RUG7</accession>